<comment type="caution">
    <text evidence="7">The sequence shown here is derived from an EMBL/GenBank/DDBJ whole genome shotgun (WGS) entry which is preliminary data.</text>
</comment>
<dbReference type="PANTHER" id="PTHR34836:SF1">
    <property type="entry name" value="OS09G0428600 PROTEIN"/>
    <property type="match status" value="1"/>
</dbReference>
<comment type="subcellular location">
    <subcellularLocation>
        <location evidence="1">Membrane</location>
    </subcellularLocation>
</comment>
<dbReference type="Gene3D" id="3.40.50.2300">
    <property type="match status" value="2"/>
</dbReference>
<evidence type="ECO:0000259" key="6">
    <source>
        <dbReference type="Pfam" id="PF01094"/>
    </source>
</evidence>
<keyword evidence="5" id="KW-0732">Signal</keyword>
<proteinExistence type="predicted"/>
<evidence type="ECO:0000313" key="7">
    <source>
        <dbReference type="EMBL" id="KAK9928476.1"/>
    </source>
</evidence>
<dbReference type="SUPFAM" id="SSF53822">
    <property type="entry name" value="Periplasmic binding protein-like I"/>
    <property type="match status" value="1"/>
</dbReference>
<evidence type="ECO:0000256" key="2">
    <source>
        <dbReference type="ARBA" id="ARBA00022692"/>
    </source>
</evidence>
<organism evidence="7 8">
    <name type="scientific">Rubus argutus</name>
    <name type="common">Southern blackberry</name>
    <dbReference type="NCBI Taxonomy" id="59490"/>
    <lineage>
        <taxon>Eukaryota</taxon>
        <taxon>Viridiplantae</taxon>
        <taxon>Streptophyta</taxon>
        <taxon>Embryophyta</taxon>
        <taxon>Tracheophyta</taxon>
        <taxon>Spermatophyta</taxon>
        <taxon>Magnoliopsida</taxon>
        <taxon>eudicotyledons</taxon>
        <taxon>Gunneridae</taxon>
        <taxon>Pentapetalae</taxon>
        <taxon>rosids</taxon>
        <taxon>fabids</taxon>
        <taxon>Rosales</taxon>
        <taxon>Rosaceae</taxon>
        <taxon>Rosoideae</taxon>
        <taxon>Rosoideae incertae sedis</taxon>
        <taxon>Rubus</taxon>
    </lineage>
</organism>
<accession>A0AAW1WWY3</accession>
<sequence>MSWGLSSFLVLLLLVVGSAKANARGDRCQKTHQPRIARIGAVIDFTSRGNSAKSTAAAINLLNDKTIQAIIGTLTMQEVALVSEIDDRTKNFTVLSLTSTAINSPSASLQLPNFLQVANDIVLHMQCLAALVGHFQWRKVTAIYEQNNAFSSNSGIITLLSMIHLK</sequence>
<feature type="signal peptide" evidence="5">
    <location>
        <begin position="1"/>
        <end position="23"/>
    </location>
</feature>
<dbReference type="GO" id="GO:0016020">
    <property type="term" value="C:membrane"/>
    <property type="evidence" value="ECO:0007669"/>
    <property type="project" value="UniProtKB-SubCell"/>
</dbReference>
<dbReference type="AlphaFoldDB" id="A0AAW1WWY3"/>
<evidence type="ECO:0000256" key="5">
    <source>
        <dbReference type="SAM" id="SignalP"/>
    </source>
</evidence>
<evidence type="ECO:0000313" key="8">
    <source>
        <dbReference type="Proteomes" id="UP001457282"/>
    </source>
</evidence>
<dbReference type="PANTHER" id="PTHR34836">
    <property type="entry name" value="OS06G0188250 PROTEIN"/>
    <property type="match status" value="1"/>
</dbReference>
<keyword evidence="2" id="KW-0812">Transmembrane</keyword>
<keyword evidence="8" id="KW-1185">Reference proteome</keyword>
<protein>
    <recommendedName>
        <fullName evidence="6">Receptor ligand binding region domain-containing protein</fullName>
    </recommendedName>
</protein>
<dbReference type="InterPro" id="IPR015683">
    <property type="entry name" value="Ionotropic_Glu_rcpt"/>
</dbReference>
<evidence type="ECO:0000256" key="1">
    <source>
        <dbReference type="ARBA" id="ARBA00004370"/>
    </source>
</evidence>
<dbReference type="InterPro" id="IPR001828">
    <property type="entry name" value="ANF_lig-bd_rcpt"/>
</dbReference>
<dbReference type="EMBL" id="JBEDUW010000005">
    <property type="protein sequence ID" value="KAK9928476.1"/>
    <property type="molecule type" value="Genomic_DNA"/>
</dbReference>
<keyword evidence="4" id="KW-0472">Membrane</keyword>
<name>A0AAW1WWY3_RUBAR</name>
<gene>
    <name evidence="7" type="ORF">M0R45_025609</name>
</gene>
<feature type="chain" id="PRO_5043531020" description="Receptor ligand binding region domain-containing protein" evidence="5">
    <location>
        <begin position="24"/>
        <end position="166"/>
    </location>
</feature>
<dbReference type="Proteomes" id="UP001457282">
    <property type="component" value="Unassembled WGS sequence"/>
</dbReference>
<dbReference type="Pfam" id="PF01094">
    <property type="entry name" value="ANF_receptor"/>
    <property type="match status" value="1"/>
</dbReference>
<feature type="domain" description="Receptor ligand binding region" evidence="6">
    <location>
        <begin position="38"/>
        <end position="149"/>
    </location>
</feature>
<keyword evidence="3" id="KW-1133">Transmembrane helix</keyword>
<reference evidence="7 8" key="1">
    <citation type="journal article" date="2023" name="G3 (Bethesda)">
        <title>A chromosome-length genome assembly and annotation of blackberry (Rubus argutus, cv. 'Hillquist').</title>
        <authorList>
            <person name="Bruna T."/>
            <person name="Aryal R."/>
            <person name="Dudchenko O."/>
            <person name="Sargent D.J."/>
            <person name="Mead D."/>
            <person name="Buti M."/>
            <person name="Cavallini A."/>
            <person name="Hytonen T."/>
            <person name="Andres J."/>
            <person name="Pham M."/>
            <person name="Weisz D."/>
            <person name="Mascagni F."/>
            <person name="Usai G."/>
            <person name="Natali L."/>
            <person name="Bassil N."/>
            <person name="Fernandez G.E."/>
            <person name="Lomsadze A."/>
            <person name="Armour M."/>
            <person name="Olukolu B."/>
            <person name="Poorten T."/>
            <person name="Britton C."/>
            <person name="Davik J."/>
            <person name="Ashrafi H."/>
            <person name="Aiden E.L."/>
            <person name="Borodovsky M."/>
            <person name="Worthington M."/>
        </authorList>
    </citation>
    <scope>NUCLEOTIDE SEQUENCE [LARGE SCALE GENOMIC DNA]</scope>
    <source>
        <strain evidence="7">PI 553951</strain>
    </source>
</reference>
<evidence type="ECO:0000256" key="3">
    <source>
        <dbReference type="ARBA" id="ARBA00022989"/>
    </source>
</evidence>
<dbReference type="InterPro" id="IPR028082">
    <property type="entry name" value="Peripla_BP_I"/>
</dbReference>
<evidence type="ECO:0000256" key="4">
    <source>
        <dbReference type="ARBA" id="ARBA00023136"/>
    </source>
</evidence>